<dbReference type="InterPro" id="IPR011012">
    <property type="entry name" value="Longin-like_dom_sf"/>
</dbReference>
<dbReference type="PROSITE" id="PS50102">
    <property type="entry name" value="RRM"/>
    <property type="match status" value="1"/>
</dbReference>
<reference evidence="8" key="1">
    <citation type="submission" date="2019-09" db="EMBL/GenBank/DDBJ databases">
        <title>Draft genome information of white flower Hibiscus syriacus.</title>
        <authorList>
            <person name="Kim Y.-M."/>
        </authorList>
    </citation>
    <scope>NUCLEOTIDE SEQUENCE [LARGE SCALE GENOMIC DNA]</scope>
    <source>
        <strain evidence="8">YM2019G1</strain>
    </source>
</reference>
<proteinExistence type="predicted"/>
<evidence type="ECO:0000256" key="1">
    <source>
        <dbReference type="ARBA" id="ARBA00004308"/>
    </source>
</evidence>
<evidence type="ECO:0000256" key="3">
    <source>
        <dbReference type="ARBA" id="ARBA00022927"/>
    </source>
</evidence>
<dbReference type="GO" id="GO:0006886">
    <property type="term" value="P:intracellular protein transport"/>
    <property type="evidence" value="ECO:0007669"/>
    <property type="project" value="InterPro"/>
</dbReference>
<dbReference type="AlphaFoldDB" id="A0A6A2WJ03"/>
<feature type="domain" description="MHD" evidence="7">
    <location>
        <begin position="775"/>
        <end position="1072"/>
    </location>
</feature>
<gene>
    <name evidence="8" type="ORF">F3Y22_tig00116964pilonHSYRG00430</name>
</gene>
<evidence type="ECO:0000256" key="4">
    <source>
        <dbReference type="ARBA" id="ARBA00023136"/>
    </source>
</evidence>
<dbReference type="FunFam" id="3.30.450.60:FF:000002">
    <property type="entry name" value="AP-2 complex subunit mu, putative"/>
    <property type="match status" value="1"/>
</dbReference>
<dbReference type="SUPFAM" id="SSF64356">
    <property type="entry name" value="SNARE-like"/>
    <property type="match status" value="1"/>
</dbReference>
<evidence type="ECO:0000256" key="2">
    <source>
        <dbReference type="ARBA" id="ARBA00022448"/>
    </source>
</evidence>
<dbReference type="Pfam" id="PF00076">
    <property type="entry name" value="RRM_1"/>
    <property type="match status" value="1"/>
</dbReference>
<dbReference type="EMBL" id="VEPZ02001738">
    <property type="protein sequence ID" value="KAE8659243.1"/>
    <property type="molecule type" value="Genomic_DNA"/>
</dbReference>
<evidence type="ECO:0000256" key="5">
    <source>
        <dbReference type="PROSITE-ProRule" id="PRU00176"/>
    </source>
</evidence>
<dbReference type="GO" id="GO:0016192">
    <property type="term" value="P:vesicle-mediated transport"/>
    <property type="evidence" value="ECO:0007669"/>
    <property type="project" value="InterPro"/>
</dbReference>
<dbReference type="InterPro" id="IPR028565">
    <property type="entry name" value="MHD"/>
</dbReference>
<accession>A0A6A2WJ03</accession>
<keyword evidence="2" id="KW-0813">Transport</keyword>
<sequence>MLHENGRGRAFQVPETFLSRGRSGYVLETCHGGRIRPNYTGTFQFSLGTFRGRHLPQSITLCRPFLHHCENLQQSSQQPPPTDQTGKASLLAEVVHRVRELMRQVEDVGRRDCNCCCNDSQPEVDTTWPFPGDCGEAALNFSDEEEKLLKVTVCCEDRPGLNHDLSRVIRTVQAEMTTVGGRTKSVVAMQWSGDEEQIGLLKRALKDVVENWVSRLAQETGLKRARTFGWDSELVMVFGRLSEAVFGFVVGIWPQKQQNSRVFSARLGDSPLSTGCLKNCFAKATSDCHPPVGRIDDNGLSSSQGGKQKLGTNSVVQTTPTLPIADIVQDGTKEHHERDGHPRIGNGIRNGCFTIFIENLPEMIHWKRLGSIFGTHGHVIDAFIPKKRNSKGVRFGFIRYATIEEARRAISKMNGSRIDGSKVGVSYAKFKPRHSYWRKSSSGVLRKSGMEDDSRKNHYKVEDNASLRSVKNNKSIILAEWFSIVEAWSESLVMECRRVWLVCEGVPFHAWNWNTFKNIVDKWGLLLAIDESCQSPSSFDRAKIQVLIKADARIDAMVELKVGDNFFKVMVHEIEPSFKPNSWAPEEDEVKVFVVMVYITMRGYSVVSFVSDRSEVAKGSAEIFFRKVKFWKEDGQEEAPPVFNVDGVNYFHVKVVGLLFVATTRVNVSPSLVLELLQRIARVIKDYLGVLSEDSLRKNFVLVYELLDEVIDFGYVQTTSTEVLKSYVFNEPIVVDAARLQPLGPAAIFMQGTKRMPGTAVTKSVVANEPGGRKREEIFVDIIEKISVTFSSSGYILTSEIDGTIQMKSYLSGNPEIRLALNEDLSIGRGGGSIYDYRSSSGSGAVILDDCNFHESVRLDSFDMDRTLALVPPDGEFPVMNYRMTQEFKPPFRINCLIEEAGRLKAEVIIKVRAEFPSNITANTVVVQMPLPKYTTRASFELEPGAVGQRTDFKEANKKLEWGLKKIVGGSEHTLRAKLTFSLESHANITKEAGPIVGGSEHTLRAKLTFSLESHANITKEAGPVSMTFTIPMYNVSRLQVKYLQIAKKSSSYNPYRWPSLPDFYVSGLCIAKYSFRLQNERKPP</sequence>
<dbReference type="PROSITE" id="PS51072">
    <property type="entry name" value="MHD"/>
    <property type="match status" value="1"/>
</dbReference>
<keyword evidence="9" id="KW-1185">Reference proteome</keyword>
<dbReference type="Pfam" id="PF00928">
    <property type="entry name" value="Adap_comp_sub"/>
    <property type="match status" value="1"/>
</dbReference>
<evidence type="ECO:0000259" key="6">
    <source>
        <dbReference type="PROSITE" id="PS50102"/>
    </source>
</evidence>
<dbReference type="Proteomes" id="UP000436088">
    <property type="component" value="Unassembled WGS sequence"/>
</dbReference>
<organism evidence="8 9">
    <name type="scientific">Hibiscus syriacus</name>
    <name type="common">Rose of Sharon</name>
    <dbReference type="NCBI Taxonomy" id="106335"/>
    <lineage>
        <taxon>Eukaryota</taxon>
        <taxon>Viridiplantae</taxon>
        <taxon>Streptophyta</taxon>
        <taxon>Embryophyta</taxon>
        <taxon>Tracheophyta</taxon>
        <taxon>Spermatophyta</taxon>
        <taxon>Magnoliopsida</taxon>
        <taxon>eudicotyledons</taxon>
        <taxon>Gunneridae</taxon>
        <taxon>Pentapetalae</taxon>
        <taxon>rosids</taxon>
        <taxon>malvids</taxon>
        <taxon>Malvales</taxon>
        <taxon>Malvaceae</taxon>
        <taxon>Malvoideae</taxon>
        <taxon>Hibiscus</taxon>
    </lineage>
</organism>
<dbReference type="InterPro" id="IPR036168">
    <property type="entry name" value="AP2_Mu_C_sf"/>
</dbReference>
<dbReference type="CDD" id="cd09253">
    <property type="entry name" value="AP-4_Mu4_Cterm"/>
    <property type="match status" value="1"/>
</dbReference>
<dbReference type="PANTHER" id="PTHR10529">
    <property type="entry name" value="AP COMPLEX SUBUNIT MU"/>
    <property type="match status" value="1"/>
</dbReference>
<comment type="caution">
    <text evidence="8">The sequence shown here is derived from an EMBL/GenBank/DDBJ whole genome shotgun (WGS) entry which is preliminary data.</text>
</comment>
<dbReference type="Gene3D" id="3.30.450.60">
    <property type="match status" value="1"/>
</dbReference>
<keyword evidence="3" id="KW-0653">Protein transport</keyword>
<keyword evidence="5" id="KW-0694">RNA-binding</keyword>
<feature type="domain" description="RRM" evidence="6">
    <location>
        <begin position="353"/>
        <end position="430"/>
    </location>
</feature>
<dbReference type="CDD" id="cd00590">
    <property type="entry name" value="RRM_SF"/>
    <property type="match status" value="1"/>
</dbReference>
<comment type="subcellular location">
    <subcellularLocation>
        <location evidence="1">Endomembrane system</location>
    </subcellularLocation>
</comment>
<dbReference type="GO" id="GO:0003723">
    <property type="term" value="F:RNA binding"/>
    <property type="evidence" value="ECO:0007669"/>
    <property type="project" value="UniProtKB-UniRule"/>
</dbReference>
<dbReference type="GO" id="GO:0030131">
    <property type="term" value="C:clathrin adaptor complex"/>
    <property type="evidence" value="ECO:0007669"/>
    <property type="project" value="InterPro"/>
</dbReference>
<dbReference type="CDD" id="cd14838">
    <property type="entry name" value="AP4_Mu_N"/>
    <property type="match status" value="1"/>
</dbReference>
<dbReference type="InterPro" id="IPR012677">
    <property type="entry name" value="Nucleotide-bd_a/b_plait_sf"/>
</dbReference>
<keyword evidence="4" id="KW-0472">Membrane</keyword>
<dbReference type="InterPro" id="IPR035979">
    <property type="entry name" value="RBD_domain_sf"/>
</dbReference>
<dbReference type="PRINTS" id="PR00314">
    <property type="entry name" value="CLATHRINADPT"/>
</dbReference>
<dbReference type="SUPFAM" id="SSF54928">
    <property type="entry name" value="RNA-binding domain, RBD"/>
    <property type="match status" value="1"/>
</dbReference>
<evidence type="ECO:0000313" key="8">
    <source>
        <dbReference type="EMBL" id="KAE8659243.1"/>
    </source>
</evidence>
<evidence type="ECO:0000259" key="7">
    <source>
        <dbReference type="PROSITE" id="PS51072"/>
    </source>
</evidence>
<dbReference type="Gene3D" id="3.30.70.330">
    <property type="match status" value="1"/>
</dbReference>
<protein>
    <submittedName>
        <fullName evidence="8">AP-4 complex subunit mu</fullName>
    </submittedName>
</protein>
<dbReference type="SUPFAM" id="SSF49447">
    <property type="entry name" value="Second domain of Mu2 adaptin subunit (ap50) of ap2 adaptor"/>
    <property type="match status" value="1"/>
</dbReference>
<dbReference type="InterPro" id="IPR001392">
    <property type="entry name" value="Clathrin_mu"/>
</dbReference>
<dbReference type="SMART" id="SM00360">
    <property type="entry name" value="RRM"/>
    <property type="match status" value="1"/>
</dbReference>
<dbReference type="Gene3D" id="2.60.40.1170">
    <property type="entry name" value="Mu homology domain, subdomain B"/>
    <property type="match status" value="2"/>
</dbReference>
<dbReference type="InterPro" id="IPR050431">
    <property type="entry name" value="Adaptor_comp_med_subunit"/>
</dbReference>
<name>A0A6A2WJ03_HIBSY</name>
<dbReference type="GO" id="GO:0012505">
    <property type="term" value="C:endomembrane system"/>
    <property type="evidence" value="ECO:0007669"/>
    <property type="project" value="UniProtKB-SubCell"/>
</dbReference>
<evidence type="ECO:0000313" key="9">
    <source>
        <dbReference type="Proteomes" id="UP000436088"/>
    </source>
</evidence>
<dbReference type="InterPro" id="IPR000504">
    <property type="entry name" value="RRM_dom"/>
</dbReference>